<dbReference type="Pfam" id="PF14310">
    <property type="entry name" value="Fn3-like"/>
    <property type="match status" value="1"/>
</dbReference>
<proteinExistence type="inferred from homology"/>
<dbReference type="GeneID" id="29452801"/>
<accession>A0A395W2T0</accession>
<comment type="catalytic activity">
    <reaction evidence="1">
        <text>Hydrolysis of terminal, non-reducing beta-D-glucosyl residues with release of beta-D-glucose.</text>
        <dbReference type="EC" id="3.2.1.21"/>
    </reaction>
</comment>
<evidence type="ECO:0000313" key="10">
    <source>
        <dbReference type="EMBL" id="RGS87416.1"/>
    </source>
</evidence>
<dbReference type="FunFam" id="3.40.50.1700:FF:000009">
    <property type="entry name" value="Periplasmic beta-glucosidase"/>
    <property type="match status" value="1"/>
</dbReference>
<dbReference type="Pfam" id="PF00933">
    <property type="entry name" value="Glyco_hydro_3"/>
    <property type="match status" value="1"/>
</dbReference>
<dbReference type="InterPro" id="IPR036881">
    <property type="entry name" value="Glyco_hydro_3_C_sf"/>
</dbReference>
<dbReference type="PRINTS" id="PR00133">
    <property type="entry name" value="GLHYDRLASE3"/>
</dbReference>
<dbReference type="InterPro" id="IPR013783">
    <property type="entry name" value="Ig-like_fold"/>
</dbReference>
<dbReference type="PROSITE" id="PS00775">
    <property type="entry name" value="GLYCOSYL_HYDROL_F3"/>
    <property type="match status" value="1"/>
</dbReference>
<dbReference type="PANTHER" id="PTHR30620:SF16">
    <property type="entry name" value="LYSOSOMAL BETA GLUCOSIDASE"/>
    <property type="match status" value="1"/>
</dbReference>
<keyword evidence="6 7" id="KW-0326">Glycosidase</keyword>
<dbReference type="GO" id="GO:0009251">
    <property type="term" value="P:glucan catabolic process"/>
    <property type="evidence" value="ECO:0007669"/>
    <property type="project" value="TreeGrafter"/>
</dbReference>
<dbReference type="AlphaFoldDB" id="A0A395W2T0"/>
<dbReference type="Pfam" id="PF01915">
    <property type="entry name" value="Glyco_hydro_3_C"/>
    <property type="match status" value="1"/>
</dbReference>
<evidence type="ECO:0000313" key="9">
    <source>
        <dbReference type="EMBL" id="MDC2408571.1"/>
    </source>
</evidence>
<comment type="caution">
    <text evidence="10">The sequence shown here is derived from an EMBL/GenBank/DDBJ whole genome shotgun (WGS) entry which is preliminary data.</text>
</comment>
<dbReference type="EC" id="3.2.1.21" evidence="3"/>
<organism evidence="10 11">
    <name type="scientific">Bacteroides ovatus</name>
    <dbReference type="NCBI Taxonomy" id="28116"/>
    <lineage>
        <taxon>Bacteria</taxon>
        <taxon>Pseudomonadati</taxon>
        <taxon>Bacteroidota</taxon>
        <taxon>Bacteroidia</taxon>
        <taxon>Bacteroidales</taxon>
        <taxon>Bacteroidaceae</taxon>
        <taxon>Bacteroides</taxon>
    </lineage>
</organism>
<evidence type="ECO:0000256" key="2">
    <source>
        <dbReference type="ARBA" id="ARBA00005336"/>
    </source>
</evidence>
<evidence type="ECO:0000256" key="7">
    <source>
        <dbReference type="RuleBase" id="RU361161"/>
    </source>
</evidence>
<dbReference type="Gene3D" id="2.60.40.10">
    <property type="entry name" value="Immunoglobulins"/>
    <property type="match status" value="1"/>
</dbReference>
<dbReference type="Proteomes" id="UP000266492">
    <property type="component" value="Unassembled WGS sequence"/>
</dbReference>
<sequence>MKTKTLLILWIAFLSFERGNSQSLFMEASPEIEEKVEKLLQQMTLAEKIGQLNQSNANGVATGPQKAQDDFYKQLEAGRIGSILNIAGVEEIRKYQEIAVTRSRLKIPLLFGYDVIHGYKTIFPIPLAESCSWDLELMEKSARIAAKEAAAAGLHWTFAPMIDVSRDPRWGRVLEGAGEDTWLTSRVAEAKVRGYQWNLGSNESVLACAKHFAAYGLPQAGKDYGTVDISERTLEEIYLPPFKAAVEAGVATFMPAFNDIAGVPCTANKWLLTEVLRNRWKFKGVVVSDWGAIWQLVPHGMAHGSKQAVELSINAGVDMDMADGEYNRHALALINEGKVTVGQIDEMVRRILRMKFKLGLFDDPFRFCDVKREKRVIRNCDFIAEARKAAQKSIVLLKNENHLLPLAKDIKSIAVVGPLADNKQYLRDYWAGKGEVNDYVTLLEGLKNNLPSHIKINYAKGCDVTGTDCSFFSEAVEAANQSELVIAAIGERASMSGEDASRADISIPGVQEELVQALLDTGKPVVVVLMNGRPLTISKLTEQVPAIVEGWFLGTETGNAIADVLLGKYNPSGKLTMSFPRNVGQIPVFYNYRQSGRPGTDKLTKWTNRFIDSPVSPLYPFGYGLSYTTFSYSAPRVSQKEFSTNEILKVSVDVTNTGQYDGEETIQLYIRDVIASVTRPVKELKGFKKIFLRKGETRTVGFELRAEDLSFLSQDMEPVIESGEFILMTGPNSKDVQSVKVKFVKP</sequence>
<evidence type="ECO:0000256" key="4">
    <source>
        <dbReference type="ARBA" id="ARBA00022729"/>
    </source>
</evidence>
<reference evidence="9" key="2">
    <citation type="submission" date="2022-10" db="EMBL/GenBank/DDBJ databases">
        <title>Human gut microbiome strain richness.</title>
        <authorList>
            <person name="Chen-Liaw A."/>
        </authorList>
    </citation>
    <scope>NUCLEOTIDE SEQUENCE</scope>
    <source>
        <strain evidence="9">F7_m1001271B151109d0_201107</strain>
    </source>
</reference>
<evidence type="ECO:0000259" key="8">
    <source>
        <dbReference type="SMART" id="SM01217"/>
    </source>
</evidence>
<dbReference type="FunFam" id="2.60.40.10:FF:000495">
    <property type="entry name" value="Periplasmic beta-glucosidase"/>
    <property type="match status" value="1"/>
</dbReference>
<dbReference type="InterPro" id="IPR019800">
    <property type="entry name" value="Glyco_hydro_3_AS"/>
</dbReference>
<dbReference type="KEGG" id="boa:Bovatus_03159"/>
<name>A0A395W2T0_BACOV</name>
<dbReference type="PANTHER" id="PTHR30620">
    <property type="entry name" value="PERIPLASMIC BETA-GLUCOSIDASE-RELATED"/>
    <property type="match status" value="1"/>
</dbReference>
<dbReference type="InterPro" id="IPR051915">
    <property type="entry name" value="Cellulose_Degrad_GH3"/>
</dbReference>
<dbReference type="SUPFAM" id="SSF52279">
    <property type="entry name" value="Beta-D-glucan exohydrolase, C-terminal domain"/>
    <property type="match status" value="1"/>
</dbReference>
<evidence type="ECO:0000256" key="6">
    <source>
        <dbReference type="ARBA" id="ARBA00023295"/>
    </source>
</evidence>
<dbReference type="InterPro" id="IPR017853">
    <property type="entry name" value="GH"/>
</dbReference>
<dbReference type="RefSeq" id="WP_004298569.1">
    <property type="nucleotide sequence ID" value="NZ_BAABYJ010000001.1"/>
</dbReference>
<dbReference type="SMART" id="SM01217">
    <property type="entry name" value="Fn3_like"/>
    <property type="match status" value="1"/>
</dbReference>
<evidence type="ECO:0000256" key="5">
    <source>
        <dbReference type="ARBA" id="ARBA00022801"/>
    </source>
</evidence>
<dbReference type="Proteomes" id="UP001214017">
    <property type="component" value="Unassembled WGS sequence"/>
</dbReference>
<dbReference type="InterPro" id="IPR002772">
    <property type="entry name" value="Glyco_hydro_3_C"/>
</dbReference>
<keyword evidence="4" id="KW-0732">Signal</keyword>
<dbReference type="FunFam" id="3.20.20.300:FF:000005">
    <property type="entry name" value="Periplasmic beta-glucosidase"/>
    <property type="match status" value="1"/>
</dbReference>
<dbReference type="GO" id="GO:0008422">
    <property type="term" value="F:beta-glucosidase activity"/>
    <property type="evidence" value="ECO:0007669"/>
    <property type="project" value="UniProtKB-EC"/>
</dbReference>
<evidence type="ECO:0000256" key="1">
    <source>
        <dbReference type="ARBA" id="ARBA00000448"/>
    </source>
</evidence>
<dbReference type="EMBL" id="QRVZ01000002">
    <property type="protein sequence ID" value="RGS87416.1"/>
    <property type="molecule type" value="Genomic_DNA"/>
</dbReference>
<dbReference type="SUPFAM" id="SSF51445">
    <property type="entry name" value="(Trans)glycosidases"/>
    <property type="match status" value="1"/>
</dbReference>
<feature type="domain" description="Fibronectin type III-like" evidence="8">
    <location>
        <begin position="664"/>
        <end position="733"/>
    </location>
</feature>
<evidence type="ECO:0000256" key="3">
    <source>
        <dbReference type="ARBA" id="ARBA00012744"/>
    </source>
</evidence>
<keyword evidence="5 7" id="KW-0378">Hydrolase</keyword>
<dbReference type="Gene3D" id="3.20.20.300">
    <property type="entry name" value="Glycoside hydrolase, family 3, N-terminal domain"/>
    <property type="match status" value="1"/>
</dbReference>
<dbReference type="EMBL" id="JAQNWR010000007">
    <property type="protein sequence ID" value="MDC2408571.1"/>
    <property type="molecule type" value="Genomic_DNA"/>
</dbReference>
<dbReference type="InterPro" id="IPR026891">
    <property type="entry name" value="Fn3-like"/>
</dbReference>
<dbReference type="InterPro" id="IPR001764">
    <property type="entry name" value="Glyco_hydro_3_N"/>
</dbReference>
<comment type="similarity">
    <text evidence="2 7">Belongs to the glycosyl hydrolase 3 family.</text>
</comment>
<reference evidence="10 11" key="1">
    <citation type="submission" date="2018-08" db="EMBL/GenBank/DDBJ databases">
        <title>A genome reference for cultivated species of the human gut microbiota.</title>
        <authorList>
            <person name="Zou Y."/>
            <person name="Xue W."/>
            <person name="Luo G."/>
        </authorList>
    </citation>
    <scope>NUCLEOTIDE SEQUENCE [LARGE SCALE GENOMIC DNA]</scope>
    <source>
        <strain evidence="10 11">AF20-9LB</strain>
    </source>
</reference>
<gene>
    <name evidence="10" type="ORF">DWX70_02855</name>
    <name evidence="9" type="ORF">PO240_11865</name>
</gene>
<evidence type="ECO:0000313" key="11">
    <source>
        <dbReference type="Proteomes" id="UP000266492"/>
    </source>
</evidence>
<dbReference type="InterPro" id="IPR036962">
    <property type="entry name" value="Glyco_hydro_3_N_sf"/>
</dbReference>
<protein>
    <recommendedName>
        <fullName evidence="3">beta-glucosidase</fullName>
        <ecNumber evidence="3">3.2.1.21</ecNumber>
    </recommendedName>
</protein>
<dbReference type="Gene3D" id="3.40.50.1700">
    <property type="entry name" value="Glycoside hydrolase family 3 C-terminal domain"/>
    <property type="match status" value="1"/>
</dbReference>